<keyword evidence="3" id="KW-0328">Glycosyltransferase</keyword>
<feature type="transmembrane region" description="Helical" evidence="9">
    <location>
        <begin position="370"/>
        <end position="395"/>
    </location>
</feature>
<evidence type="ECO:0000256" key="4">
    <source>
        <dbReference type="ARBA" id="ARBA00022679"/>
    </source>
</evidence>
<dbReference type="GO" id="GO:0005637">
    <property type="term" value="C:nuclear inner membrane"/>
    <property type="evidence" value="ECO:0007669"/>
    <property type="project" value="TreeGrafter"/>
</dbReference>
<evidence type="ECO:0000256" key="9">
    <source>
        <dbReference type="SAM" id="Phobius"/>
    </source>
</evidence>
<keyword evidence="4" id="KW-0808">Transferase</keyword>
<evidence type="ECO:0000256" key="1">
    <source>
        <dbReference type="ARBA" id="ARBA00004141"/>
    </source>
</evidence>
<dbReference type="InParanoid" id="A0A672KTG8"/>
<evidence type="ECO:0000256" key="7">
    <source>
        <dbReference type="ARBA" id="ARBA00023136"/>
    </source>
</evidence>
<reference evidence="10" key="2">
    <citation type="submission" date="2025-09" db="UniProtKB">
        <authorList>
            <consortium name="Ensembl"/>
        </authorList>
    </citation>
    <scope>IDENTIFICATION</scope>
</reference>
<accession>A0A672KTG8</accession>
<dbReference type="Proteomes" id="UP000472262">
    <property type="component" value="Unassembled WGS sequence"/>
</dbReference>
<protein>
    <submittedName>
        <fullName evidence="10">Probable C-mannosyltransferase DPY19L1</fullName>
    </submittedName>
</protein>
<evidence type="ECO:0000256" key="8">
    <source>
        <dbReference type="SAM" id="MobiDB-lite"/>
    </source>
</evidence>
<evidence type="ECO:0000256" key="2">
    <source>
        <dbReference type="ARBA" id="ARBA00008744"/>
    </source>
</evidence>
<dbReference type="InterPro" id="IPR018732">
    <property type="entry name" value="Dpy-19/Dpy-19-like"/>
</dbReference>
<feature type="region of interest" description="Disordered" evidence="8">
    <location>
        <begin position="1"/>
        <end position="36"/>
    </location>
</feature>
<comment type="similarity">
    <text evidence="2">Belongs to the dpy-19 family.</text>
</comment>
<evidence type="ECO:0000256" key="3">
    <source>
        <dbReference type="ARBA" id="ARBA00022676"/>
    </source>
</evidence>
<feature type="transmembrane region" description="Helical" evidence="9">
    <location>
        <begin position="317"/>
        <end position="335"/>
    </location>
</feature>
<organism evidence="10 11">
    <name type="scientific">Sinocyclocheilus grahami</name>
    <name type="common">Dianchi golden-line fish</name>
    <name type="synonym">Barbus grahami</name>
    <dbReference type="NCBI Taxonomy" id="75366"/>
    <lineage>
        <taxon>Eukaryota</taxon>
        <taxon>Metazoa</taxon>
        <taxon>Chordata</taxon>
        <taxon>Craniata</taxon>
        <taxon>Vertebrata</taxon>
        <taxon>Euteleostomi</taxon>
        <taxon>Actinopterygii</taxon>
        <taxon>Neopterygii</taxon>
        <taxon>Teleostei</taxon>
        <taxon>Ostariophysi</taxon>
        <taxon>Cypriniformes</taxon>
        <taxon>Cyprinidae</taxon>
        <taxon>Cyprininae</taxon>
        <taxon>Sinocyclocheilus</taxon>
    </lineage>
</organism>
<reference evidence="10" key="1">
    <citation type="submission" date="2025-08" db="UniProtKB">
        <authorList>
            <consortium name="Ensembl"/>
        </authorList>
    </citation>
    <scope>IDENTIFICATION</scope>
</reference>
<keyword evidence="5 9" id="KW-0812">Transmembrane</keyword>
<feature type="transmembrane region" description="Helical" evidence="9">
    <location>
        <begin position="194"/>
        <end position="215"/>
    </location>
</feature>
<comment type="subcellular location">
    <subcellularLocation>
        <location evidence="1">Membrane</location>
        <topology evidence="1">Multi-pass membrane protein</topology>
    </subcellularLocation>
</comment>
<dbReference type="Ensembl" id="ENSSGRT00000017239.1">
    <property type="protein sequence ID" value="ENSSGRP00000015919.1"/>
    <property type="gene ID" value="ENSSGRG00000009105.1"/>
</dbReference>
<evidence type="ECO:0000256" key="5">
    <source>
        <dbReference type="ARBA" id="ARBA00022692"/>
    </source>
</evidence>
<dbReference type="PANTHER" id="PTHR31488">
    <property type="entry name" value="DPY-19-LIKE 1, LIKE (H. SAPIENS)"/>
    <property type="match status" value="1"/>
</dbReference>
<feature type="transmembrane region" description="Helical" evidence="9">
    <location>
        <begin position="253"/>
        <end position="269"/>
    </location>
</feature>
<sequence>MVVKIRKPNAKDQSSEKDRSQSVSGKNKRAKDGKGSAFQSKNGVFARFIKNKLGLSPSAFARGISVLVLGKALYHLSHLFESDRHFSHMSSLEKEMAFRTEMGMYYSYFKTIIEAPSFMDGLYMIMNDRLTEYPLVINTLKRFNLYPEVVLASWYGAYTSTIDFFGIPTKMCWTINRGEDLDPVESCEGLGDPAYFYVTFVFLLNGAMMSLFFIYGTYLSGSRLGGTVTVLCFFFNHGESTRVMWTPPLRESFSYPFLVLQMLLLTYILRKNTMMALGISNIFFMLPWQFAQFVLLTQVASLFASYILGYLSPAKMQSVLVTHMISLAVCFLLMFGNSMLLTSFYASSLVSIWGVIALRDRLVGIFKPGLFTWVMQCLAWVVSTVILKFMLSVIFGASDDAHISSLIKSKFTSYKDFDTMMYTCAAEFDFIETETLIRYIKTMLLPVNVLIVGFIAGRLVYHSLQLVAFAVLAVLIMRLKLFLTPHMCIMSCLICSRQLFGWVGEKFKLQLTVVGILSIMAVQGVANLQSQWDIIGEFSNFPQEELLEWIKDNTRPNAVFAGAMPTMASVKLSTGRAIVNHPHYEDAGLRERTKMVYAMYSRKPAEVVKQNLIKLQVDYFILEDSWCTRRSKPGCSMPEIWDVEDAQNAGKVPLCTVMWRDSRPHFSTIFHNNIYKVLRVPKTVRDMR</sequence>
<keyword evidence="11" id="KW-1185">Reference proteome</keyword>
<evidence type="ECO:0000256" key="6">
    <source>
        <dbReference type="ARBA" id="ARBA00022989"/>
    </source>
</evidence>
<dbReference type="OMA" id="YDNITEY"/>
<dbReference type="PANTHER" id="PTHR31488:SF1">
    <property type="entry name" value="C-MANNOSYLTRANSFERASE DPY19L1"/>
    <property type="match status" value="1"/>
</dbReference>
<keyword evidence="7 9" id="KW-0472">Membrane</keyword>
<gene>
    <name evidence="10" type="primary">dpy19l1l</name>
</gene>
<dbReference type="Pfam" id="PF10034">
    <property type="entry name" value="Dpy19"/>
    <property type="match status" value="2"/>
</dbReference>
<feature type="compositionally biased region" description="Basic and acidic residues" evidence="8">
    <location>
        <begin position="9"/>
        <end position="20"/>
    </location>
</feature>
<feature type="transmembrane region" description="Helical" evidence="9">
    <location>
        <begin position="443"/>
        <end position="461"/>
    </location>
</feature>
<evidence type="ECO:0000313" key="10">
    <source>
        <dbReference type="Ensembl" id="ENSSGRP00000015919.1"/>
    </source>
</evidence>
<keyword evidence="6 9" id="KW-1133">Transmembrane helix</keyword>
<dbReference type="GO" id="GO:0000030">
    <property type="term" value="F:mannosyltransferase activity"/>
    <property type="evidence" value="ECO:0007669"/>
    <property type="project" value="TreeGrafter"/>
</dbReference>
<feature type="transmembrane region" description="Helical" evidence="9">
    <location>
        <begin position="340"/>
        <end position="358"/>
    </location>
</feature>
<feature type="transmembrane region" description="Helical" evidence="9">
    <location>
        <begin position="467"/>
        <end position="495"/>
    </location>
</feature>
<evidence type="ECO:0000313" key="11">
    <source>
        <dbReference type="Proteomes" id="UP000472262"/>
    </source>
</evidence>
<dbReference type="AlphaFoldDB" id="A0A672KTG8"/>
<feature type="transmembrane region" description="Helical" evidence="9">
    <location>
        <begin position="290"/>
        <end position="311"/>
    </location>
</feature>
<name>A0A672KTG8_SINGR</name>
<proteinExistence type="inferred from homology"/>